<evidence type="ECO:0000313" key="3">
    <source>
        <dbReference type="EMBL" id="USS00293.1"/>
    </source>
</evidence>
<evidence type="ECO:0000313" key="4">
    <source>
        <dbReference type="Proteomes" id="UP001055437"/>
    </source>
</evidence>
<keyword evidence="4" id="KW-1185">Reference proteome</keyword>
<dbReference type="InterPro" id="IPR051705">
    <property type="entry name" value="Gsp_Synthetase/Amidase"/>
</dbReference>
<sequence>MRRKNSFIYTMGRGDKTLKRFNRKKNIYSSSLFRILIVIITITLMGGGLYFLHYSKASKGKVGKEIDSYKNVPVYYNGLNYTKTYGESYSEDGYYYGYKWQCVEYIKRFYKEAKNHKMPDVYGNAKDFFDNSVPQGELNKSRDLIQYRNEGNVKPEPDDLIVFSGNIFGHVAIVTEVTEDYVEVIQQNVYSKTREKYDLTEKDGKYIVGKYKKIVGWLRKKQ</sequence>
<feature type="transmembrane region" description="Helical" evidence="1">
    <location>
        <begin position="32"/>
        <end position="52"/>
    </location>
</feature>
<dbReference type="PANTHER" id="PTHR30094">
    <property type="entry name" value="BIFUNCTIONAL GLUTATHIONYLSPERMIDINE SYNTHETASE/AMIDASE-RELATED"/>
    <property type="match status" value="1"/>
</dbReference>
<keyword evidence="1" id="KW-0472">Membrane</keyword>
<dbReference type="Pfam" id="PF05257">
    <property type="entry name" value="CHAP"/>
    <property type="match status" value="1"/>
</dbReference>
<gene>
    <name evidence="3" type="ORF">NH397_12455</name>
</gene>
<organism evidence="3 4">
    <name type="scientific">Clostridium septicum</name>
    <dbReference type="NCBI Taxonomy" id="1504"/>
    <lineage>
        <taxon>Bacteria</taxon>
        <taxon>Bacillati</taxon>
        <taxon>Bacillota</taxon>
        <taxon>Clostridia</taxon>
        <taxon>Eubacteriales</taxon>
        <taxon>Clostridiaceae</taxon>
        <taxon>Clostridium</taxon>
    </lineage>
</organism>
<dbReference type="InterPro" id="IPR038765">
    <property type="entry name" value="Papain-like_cys_pep_sf"/>
</dbReference>
<keyword evidence="1" id="KW-1133">Transmembrane helix</keyword>
<dbReference type="GeneID" id="303559889"/>
<dbReference type="PROSITE" id="PS50911">
    <property type="entry name" value="CHAP"/>
    <property type="match status" value="1"/>
</dbReference>
<reference evidence="3" key="1">
    <citation type="submission" date="2022-06" db="EMBL/GenBank/DDBJ databases">
        <authorList>
            <person name="Holder M.E."/>
            <person name="Ajami N.J."/>
            <person name="Petrosino J.F."/>
        </authorList>
    </citation>
    <scope>NUCLEOTIDE SEQUENCE</scope>
    <source>
        <strain evidence="3">RMA 8861</strain>
    </source>
</reference>
<evidence type="ECO:0000256" key="1">
    <source>
        <dbReference type="SAM" id="Phobius"/>
    </source>
</evidence>
<dbReference type="Proteomes" id="UP001055437">
    <property type="component" value="Chromosome"/>
</dbReference>
<dbReference type="SUPFAM" id="SSF54001">
    <property type="entry name" value="Cysteine proteinases"/>
    <property type="match status" value="1"/>
</dbReference>
<name>A0ABY5AXU7_CLOSE</name>
<evidence type="ECO:0000259" key="2">
    <source>
        <dbReference type="PROSITE" id="PS50911"/>
    </source>
</evidence>
<keyword evidence="1" id="KW-0812">Transmembrane</keyword>
<protein>
    <submittedName>
        <fullName evidence="3">CHAP domain-containing protein</fullName>
    </submittedName>
</protein>
<dbReference type="RefSeq" id="WP_227909577.1">
    <property type="nucleotide sequence ID" value="NZ_CP023671.1"/>
</dbReference>
<feature type="domain" description="Peptidase C51" evidence="2">
    <location>
        <begin position="77"/>
        <end position="219"/>
    </location>
</feature>
<dbReference type="InterPro" id="IPR007921">
    <property type="entry name" value="CHAP_dom"/>
</dbReference>
<dbReference type="EMBL" id="CP099799">
    <property type="protein sequence ID" value="USS00293.1"/>
    <property type="molecule type" value="Genomic_DNA"/>
</dbReference>
<dbReference type="Gene3D" id="3.90.1720.10">
    <property type="entry name" value="endopeptidase domain like (from Nostoc punctiforme)"/>
    <property type="match status" value="1"/>
</dbReference>
<proteinExistence type="predicted"/>
<accession>A0ABY5AXU7</accession>
<dbReference type="PANTHER" id="PTHR30094:SF0">
    <property type="entry name" value="BIFUNCTIONAL GLUTATHIONYLSPERMIDINE SYNTHETASE_AMIDASE-RELATED"/>
    <property type="match status" value="1"/>
</dbReference>